<feature type="compositionally biased region" description="Basic and acidic residues" evidence="1">
    <location>
        <begin position="1"/>
        <end position="28"/>
    </location>
</feature>
<accession>A0A8C3NNS2</accession>
<reference evidence="2" key="2">
    <citation type="submission" date="2025-09" db="UniProtKB">
        <authorList>
            <consortium name="Ensembl"/>
        </authorList>
    </citation>
    <scope>IDENTIFICATION</scope>
</reference>
<dbReference type="Proteomes" id="UP000694396">
    <property type="component" value="Unplaced"/>
</dbReference>
<evidence type="ECO:0000313" key="2">
    <source>
        <dbReference type="Ensembl" id="ENSCRFP00000000568.1"/>
    </source>
</evidence>
<reference evidence="2" key="1">
    <citation type="submission" date="2025-08" db="UniProtKB">
        <authorList>
            <consortium name="Ensembl"/>
        </authorList>
    </citation>
    <scope>IDENTIFICATION</scope>
</reference>
<evidence type="ECO:0000256" key="1">
    <source>
        <dbReference type="SAM" id="MobiDB-lite"/>
    </source>
</evidence>
<sequence>EQKDVPARRTQAENEPRIIVDVRKDKQHPVPTAGRGGQSLAGAPSPSHLLLCACSSVMRTKDARIPDQLMDDFTLQPPVQGQGEPWVHSVCCGCFCKNYPRVTAAHRLSVSQHHQRRGVRKATASAWAGQRGRRKEKQSFPCALGHSPMYTLGCSISRACKESKEDLGLVNPAEFSPDLLQQAVVFQEAALS</sequence>
<evidence type="ECO:0000313" key="3">
    <source>
        <dbReference type="Proteomes" id="UP000694396"/>
    </source>
</evidence>
<feature type="region of interest" description="Disordered" evidence="1">
    <location>
        <begin position="1"/>
        <end position="44"/>
    </location>
</feature>
<dbReference type="Ensembl" id="ENSCRFT00000000605.1">
    <property type="protein sequence ID" value="ENSCRFP00000000568.1"/>
    <property type="gene ID" value="ENSCRFG00000000490.1"/>
</dbReference>
<name>A0A8C3NNS2_9PASS</name>
<protein>
    <submittedName>
        <fullName evidence="2">Uncharacterized protein</fullName>
    </submittedName>
</protein>
<organism evidence="2 3">
    <name type="scientific">Cyanoderma ruficeps</name>
    <name type="common">rufous-capped babbler</name>
    <dbReference type="NCBI Taxonomy" id="181631"/>
    <lineage>
        <taxon>Eukaryota</taxon>
        <taxon>Metazoa</taxon>
        <taxon>Chordata</taxon>
        <taxon>Craniata</taxon>
        <taxon>Vertebrata</taxon>
        <taxon>Euteleostomi</taxon>
        <taxon>Archelosauria</taxon>
        <taxon>Archosauria</taxon>
        <taxon>Dinosauria</taxon>
        <taxon>Saurischia</taxon>
        <taxon>Theropoda</taxon>
        <taxon>Coelurosauria</taxon>
        <taxon>Aves</taxon>
        <taxon>Neognathae</taxon>
        <taxon>Neoaves</taxon>
        <taxon>Telluraves</taxon>
        <taxon>Australaves</taxon>
        <taxon>Passeriformes</taxon>
        <taxon>Sylvioidea</taxon>
        <taxon>Timaliidae</taxon>
        <taxon>Cyanoderma</taxon>
    </lineage>
</organism>
<proteinExistence type="predicted"/>
<dbReference type="AlphaFoldDB" id="A0A8C3NNS2"/>
<keyword evidence="3" id="KW-1185">Reference proteome</keyword>